<dbReference type="SUPFAM" id="SSF54001">
    <property type="entry name" value="Cysteine proteinases"/>
    <property type="match status" value="1"/>
</dbReference>
<gene>
    <name evidence="8" type="primary">pgdS</name>
    <name evidence="8" type="ORF">BN1080_00903</name>
</gene>
<dbReference type="STRING" id="1499687.BN1080_00903"/>
<feature type="signal peptide" evidence="5">
    <location>
        <begin position="1"/>
        <end position="27"/>
    </location>
</feature>
<dbReference type="PANTHER" id="PTHR47053:SF1">
    <property type="entry name" value="MUREIN DD-ENDOPEPTIDASE MEPH-RELATED"/>
    <property type="match status" value="1"/>
</dbReference>
<dbReference type="RefSeq" id="WP_052650723.1">
    <property type="nucleotide sequence ID" value="NZ_CCXS01000001.1"/>
</dbReference>
<evidence type="ECO:0000256" key="4">
    <source>
        <dbReference type="ARBA" id="ARBA00022807"/>
    </source>
</evidence>
<dbReference type="InterPro" id="IPR051202">
    <property type="entry name" value="Peptidase_C40"/>
</dbReference>
<dbReference type="Pfam" id="PF00877">
    <property type="entry name" value="NLPC_P60"/>
    <property type="match status" value="1"/>
</dbReference>
<keyword evidence="2" id="KW-0645">Protease</keyword>
<name>A0A098EI80_9BACL</name>
<feature type="domain" description="NlpC/P60" evidence="7">
    <location>
        <begin position="29"/>
        <end position="151"/>
    </location>
</feature>
<dbReference type="EMBL" id="CCXS01000001">
    <property type="protein sequence ID" value="CEG21983.1"/>
    <property type="molecule type" value="Genomic_DNA"/>
</dbReference>
<dbReference type="OrthoDB" id="9813368at2"/>
<dbReference type="PANTHER" id="PTHR47053">
    <property type="entry name" value="MUREIN DD-ENDOPEPTIDASE MEPH-RELATED"/>
    <property type="match status" value="1"/>
</dbReference>
<dbReference type="Pfam" id="PF00395">
    <property type="entry name" value="SLH"/>
    <property type="match status" value="2"/>
</dbReference>
<organism evidence="8 9">
    <name type="scientific">Planococcus massiliensis</name>
    <dbReference type="NCBI Taxonomy" id="1499687"/>
    <lineage>
        <taxon>Bacteria</taxon>
        <taxon>Bacillati</taxon>
        <taxon>Bacillota</taxon>
        <taxon>Bacilli</taxon>
        <taxon>Bacillales</taxon>
        <taxon>Caryophanaceae</taxon>
        <taxon>Planococcus</taxon>
    </lineage>
</organism>
<dbReference type="AlphaFoldDB" id="A0A098EI80"/>
<feature type="domain" description="SLH" evidence="6">
    <location>
        <begin position="234"/>
        <end position="292"/>
    </location>
</feature>
<comment type="similarity">
    <text evidence="1">Belongs to the peptidase C40 family.</text>
</comment>
<protein>
    <submittedName>
        <fullName evidence="8">Gamma-DL-glutamyl hydrolase</fullName>
    </submittedName>
</protein>
<evidence type="ECO:0000313" key="8">
    <source>
        <dbReference type="EMBL" id="CEG21983.1"/>
    </source>
</evidence>
<evidence type="ECO:0000259" key="6">
    <source>
        <dbReference type="PROSITE" id="PS51272"/>
    </source>
</evidence>
<dbReference type="PROSITE" id="PS51935">
    <property type="entry name" value="NLPC_P60"/>
    <property type="match status" value="1"/>
</dbReference>
<evidence type="ECO:0000256" key="5">
    <source>
        <dbReference type="SAM" id="SignalP"/>
    </source>
</evidence>
<reference evidence="8 9" key="1">
    <citation type="submission" date="2014-09" db="EMBL/GenBank/DDBJ databases">
        <authorList>
            <person name="Urmite Genomes Urmite Genomes"/>
        </authorList>
    </citation>
    <scope>NUCLEOTIDE SEQUENCE [LARGE SCALE GENOMIC DNA]</scope>
    <source>
        <strain evidence="8 9">ES2</strain>
    </source>
</reference>
<evidence type="ECO:0000256" key="1">
    <source>
        <dbReference type="ARBA" id="ARBA00007074"/>
    </source>
</evidence>
<dbReference type="GO" id="GO:0008234">
    <property type="term" value="F:cysteine-type peptidase activity"/>
    <property type="evidence" value="ECO:0007669"/>
    <property type="project" value="UniProtKB-KW"/>
</dbReference>
<dbReference type="PROSITE" id="PS51272">
    <property type="entry name" value="SLH"/>
    <property type="match status" value="2"/>
</dbReference>
<feature type="chain" id="PRO_5001940882" evidence="5">
    <location>
        <begin position="28"/>
        <end position="351"/>
    </location>
</feature>
<dbReference type="Proteomes" id="UP000043699">
    <property type="component" value="Unassembled WGS sequence"/>
</dbReference>
<evidence type="ECO:0000256" key="3">
    <source>
        <dbReference type="ARBA" id="ARBA00022801"/>
    </source>
</evidence>
<dbReference type="InterPro" id="IPR000064">
    <property type="entry name" value="NLP_P60_dom"/>
</dbReference>
<evidence type="ECO:0000256" key="2">
    <source>
        <dbReference type="ARBA" id="ARBA00022670"/>
    </source>
</evidence>
<feature type="domain" description="SLH" evidence="6">
    <location>
        <begin position="170"/>
        <end position="233"/>
    </location>
</feature>
<accession>A0A098EI80</accession>
<dbReference type="GO" id="GO:0006508">
    <property type="term" value="P:proteolysis"/>
    <property type="evidence" value="ECO:0007669"/>
    <property type="project" value="UniProtKB-KW"/>
</dbReference>
<keyword evidence="4" id="KW-0788">Thiol protease</keyword>
<dbReference type="Gene3D" id="3.90.1720.10">
    <property type="entry name" value="endopeptidase domain like (from Nostoc punctiforme)"/>
    <property type="match status" value="1"/>
</dbReference>
<keyword evidence="9" id="KW-1185">Reference proteome</keyword>
<dbReference type="InterPro" id="IPR001119">
    <property type="entry name" value="SLH_dom"/>
</dbReference>
<evidence type="ECO:0000259" key="7">
    <source>
        <dbReference type="PROSITE" id="PS51935"/>
    </source>
</evidence>
<proteinExistence type="inferred from homology"/>
<sequence>MKKRIILLMIAVLLIAASPFMTTKADASGTTPDDIAAYALKFKGTPYKFGGTTPSGFDCSGYIRYVFNHFGISLPRTSAEQYNVGTSVSKSNLQKGDLVFFANTYKKGISHTGIYLGDGNVVSAESGGVNVSNINTNPYWGPKYAGAKRLSSVQSAAPVKAEPKPLPPVTDGNFVDVKTSHPAYEAIKTLNTSGVISGYHQQDFRPSEEVTRGQAATMINRVLGLTAKNKVQFSDVAANHSFAKDIAAMNEAGILQGFTNGSFGMYAPLSKTQLAVILERAFQMSTSAEIQAQTASVKYLDVATSFWAHKPIVTLKAIDQTTVFQTSNYYGESNADRAEFAAALYSAMNAK</sequence>
<dbReference type="InterPro" id="IPR038765">
    <property type="entry name" value="Papain-like_cys_pep_sf"/>
</dbReference>
<keyword evidence="3 8" id="KW-0378">Hydrolase</keyword>
<evidence type="ECO:0000313" key="9">
    <source>
        <dbReference type="Proteomes" id="UP000043699"/>
    </source>
</evidence>
<keyword evidence="5" id="KW-0732">Signal</keyword>